<evidence type="ECO:0000259" key="1">
    <source>
        <dbReference type="PROSITE" id="PS50181"/>
    </source>
</evidence>
<dbReference type="SMART" id="SM00367">
    <property type="entry name" value="LRR_CC"/>
    <property type="match status" value="1"/>
</dbReference>
<proteinExistence type="predicted"/>
<dbReference type="InterPro" id="IPR036047">
    <property type="entry name" value="F-box-like_dom_sf"/>
</dbReference>
<dbReference type="GeneID" id="83216257"/>
<evidence type="ECO:0000313" key="2">
    <source>
        <dbReference type="EMBL" id="KAJ8655564.1"/>
    </source>
</evidence>
<comment type="caution">
    <text evidence="2">The sequence shown here is derived from an EMBL/GenBank/DDBJ whole genome shotgun (WGS) entry which is preliminary data.</text>
</comment>
<dbReference type="InterPro" id="IPR032675">
    <property type="entry name" value="LRR_dom_sf"/>
</dbReference>
<dbReference type="SUPFAM" id="SSF52047">
    <property type="entry name" value="RNI-like"/>
    <property type="match status" value="1"/>
</dbReference>
<dbReference type="GO" id="GO:0031146">
    <property type="term" value="P:SCF-dependent proteasomal ubiquitin-dependent protein catabolic process"/>
    <property type="evidence" value="ECO:0007669"/>
    <property type="project" value="TreeGrafter"/>
</dbReference>
<name>A0AAD7XSR2_9FUNG</name>
<dbReference type="InterPro" id="IPR006553">
    <property type="entry name" value="Leu-rich_rpt_Cys-con_subtyp"/>
</dbReference>
<dbReference type="RefSeq" id="XP_058340477.1">
    <property type="nucleotide sequence ID" value="XM_058488851.1"/>
</dbReference>
<dbReference type="PROSITE" id="PS50181">
    <property type="entry name" value="FBOX"/>
    <property type="match status" value="1"/>
</dbReference>
<dbReference type="InterPro" id="IPR001810">
    <property type="entry name" value="F-box_dom"/>
</dbReference>
<dbReference type="CDD" id="cd09917">
    <property type="entry name" value="F-box_SF"/>
    <property type="match status" value="1"/>
</dbReference>
<dbReference type="Gene3D" id="1.20.1280.50">
    <property type="match status" value="1"/>
</dbReference>
<keyword evidence="3" id="KW-1185">Reference proteome</keyword>
<dbReference type="EMBL" id="JARTCD010000048">
    <property type="protein sequence ID" value="KAJ8655564.1"/>
    <property type="molecule type" value="Genomic_DNA"/>
</dbReference>
<dbReference type="PANTHER" id="PTHR13318:SF190">
    <property type="entry name" value="PARTNER OF PAIRED, ISOFORM B"/>
    <property type="match status" value="1"/>
</dbReference>
<dbReference type="Proteomes" id="UP001234581">
    <property type="component" value="Unassembled WGS sequence"/>
</dbReference>
<evidence type="ECO:0000313" key="3">
    <source>
        <dbReference type="Proteomes" id="UP001234581"/>
    </source>
</evidence>
<dbReference type="AlphaFoldDB" id="A0AAD7XSR2"/>
<reference evidence="2 3" key="1">
    <citation type="submission" date="2023-03" db="EMBL/GenBank/DDBJ databases">
        <title>Genome sequence of Lichtheimia ornata CBS 291.66.</title>
        <authorList>
            <person name="Mohabir J.T."/>
            <person name="Shea T.P."/>
            <person name="Kurbessoian T."/>
            <person name="Berby B."/>
            <person name="Fontaine J."/>
            <person name="Livny J."/>
            <person name="Gnirke A."/>
            <person name="Stajich J.E."/>
            <person name="Cuomo C.A."/>
        </authorList>
    </citation>
    <scope>NUCLEOTIDE SEQUENCE [LARGE SCALE GENOMIC DNA]</scope>
    <source>
        <strain evidence="2">CBS 291.66</strain>
    </source>
</reference>
<gene>
    <name evidence="2" type="ORF">O0I10_008850</name>
</gene>
<organism evidence="2 3">
    <name type="scientific">Lichtheimia ornata</name>
    <dbReference type="NCBI Taxonomy" id="688661"/>
    <lineage>
        <taxon>Eukaryota</taxon>
        <taxon>Fungi</taxon>
        <taxon>Fungi incertae sedis</taxon>
        <taxon>Mucoromycota</taxon>
        <taxon>Mucoromycotina</taxon>
        <taxon>Mucoromycetes</taxon>
        <taxon>Mucorales</taxon>
        <taxon>Lichtheimiaceae</taxon>
        <taxon>Lichtheimia</taxon>
    </lineage>
</organism>
<dbReference type="PANTHER" id="PTHR13318">
    <property type="entry name" value="PARTNER OF PAIRED, ISOFORM B-RELATED"/>
    <property type="match status" value="1"/>
</dbReference>
<protein>
    <recommendedName>
        <fullName evidence="1">F-box domain-containing protein</fullName>
    </recommendedName>
</protein>
<accession>A0AAD7XSR2</accession>
<sequence>MESLPPEILSQILSHLDRNDTIECVRVCRSWCKLIPPYAAPLWSHVHLSQDAYHILDGVPIFSPFIHTITLVNYDAHLEKALKMLSSASNHLALQKLKLQGTRMRPNPDFIELFRPMHVDDLEVEDTTRDVSERMDFLDLMATAQPRSFYYSDTPNIIPDIYPWFTFHLKDVNSPLCERLVSLTLKIYGFQFDLMTLLQHCPNLKRLQTGFDTQASSDDIMASCPRLQYLDCNSIFDARKELEWVETPPPPPPPPHDEQQGLLLRYLRYRKVDAQTLDFVLKYQSTLELLHLDCKHTAYRPKWQPFATQFQSATLRMLSCRMLGDGEFLSTLIPSCPNLERVQLSGVRPRAAIWDALASLPKLELLELGLCSDRTQPGDDEQQAIAELQQMFSKLSLKYLALRNDSIFYNMLKPSVLLEAVRHQRDLEELEVNCETLVEPMDVDQFFTYLSHMPHLKHLDLAYLPFPNDLAFAPLCNTCIGIESINLTHCRNVTDELLRAILDTLAPQRLRKLHVIGNSKVAFPDIFTRYMMNKYNGRLDFLIIKNM</sequence>
<dbReference type="Gene3D" id="3.80.10.10">
    <property type="entry name" value="Ribonuclease Inhibitor"/>
    <property type="match status" value="1"/>
</dbReference>
<feature type="domain" description="F-box" evidence="1">
    <location>
        <begin position="1"/>
        <end position="46"/>
    </location>
</feature>
<dbReference type="SUPFAM" id="SSF81383">
    <property type="entry name" value="F-box domain"/>
    <property type="match status" value="1"/>
</dbReference>
<dbReference type="Pfam" id="PF12937">
    <property type="entry name" value="F-box-like"/>
    <property type="match status" value="1"/>
</dbReference>
<dbReference type="GO" id="GO:0019005">
    <property type="term" value="C:SCF ubiquitin ligase complex"/>
    <property type="evidence" value="ECO:0007669"/>
    <property type="project" value="TreeGrafter"/>
</dbReference>